<protein>
    <submittedName>
        <fullName evidence="1">Uncharacterized protein</fullName>
    </submittedName>
</protein>
<proteinExistence type="predicted"/>
<dbReference type="AlphaFoldDB" id="A0A1F5WAE3"/>
<dbReference type="Proteomes" id="UP000178743">
    <property type="component" value="Unassembled WGS sequence"/>
</dbReference>
<sequence>MPNADLEIKIKEFENKTELQKKIKEAWAKHAEFLKLFPFRERPELIDKLTPEELYNPGGAGGYFFNWIEHKLKAIGHLSIGSSRVWENARDNIGTFKELLKVAMNDSLSVSEKIDSHWEDIRGFGGDRHIVKKIIACYYPEKVFSAFKTEDLEELAEATDLDYRNEAYKKYKEDYELLSVGKKWELFNALFLDFKNQHPVLKNWDNGLFSGFLYESFPVSRVVNQQADNRTGGARKLKTLSPLGLVYEPKYEQEVVFLFSKYHIKLGFPVLTRIAPAFPDAEALDESGKHKKIEFEVMSSDFISHGHDPKGCDYIICWEDNLTEEQKTRKGLPQVISLKEELGK</sequence>
<dbReference type="EMBL" id="MFHP01000019">
    <property type="protein sequence ID" value="OGF72593.1"/>
    <property type="molecule type" value="Genomic_DNA"/>
</dbReference>
<reference evidence="1 2" key="1">
    <citation type="journal article" date="2016" name="Nat. Commun.">
        <title>Thousands of microbial genomes shed light on interconnected biogeochemical processes in an aquifer system.</title>
        <authorList>
            <person name="Anantharaman K."/>
            <person name="Brown C.T."/>
            <person name="Hug L.A."/>
            <person name="Sharon I."/>
            <person name="Castelle C.J."/>
            <person name="Probst A.J."/>
            <person name="Thomas B.C."/>
            <person name="Singh A."/>
            <person name="Wilkins M.J."/>
            <person name="Karaoz U."/>
            <person name="Brodie E.L."/>
            <person name="Williams K.H."/>
            <person name="Hubbard S.S."/>
            <person name="Banfield J.F."/>
        </authorList>
    </citation>
    <scope>NUCLEOTIDE SEQUENCE [LARGE SCALE GENOMIC DNA]</scope>
</reference>
<comment type="caution">
    <text evidence="1">The sequence shown here is derived from an EMBL/GenBank/DDBJ whole genome shotgun (WGS) entry which is preliminary data.</text>
</comment>
<gene>
    <name evidence="1" type="ORF">A3C05_03445</name>
</gene>
<evidence type="ECO:0000313" key="2">
    <source>
        <dbReference type="Proteomes" id="UP000178743"/>
    </source>
</evidence>
<organism evidence="1 2">
    <name type="scientific">Candidatus Giovannonibacteria bacterium RIFCSPHIGHO2_02_FULL_45_40</name>
    <dbReference type="NCBI Taxonomy" id="1798337"/>
    <lineage>
        <taxon>Bacteria</taxon>
        <taxon>Candidatus Giovannoniibacteriota</taxon>
    </lineage>
</organism>
<name>A0A1F5WAE3_9BACT</name>
<evidence type="ECO:0000313" key="1">
    <source>
        <dbReference type="EMBL" id="OGF72593.1"/>
    </source>
</evidence>
<accession>A0A1F5WAE3</accession>